<reference evidence="7 8" key="1">
    <citation type="submission" date="2021-07" db="EMBL/GenBank/DDBJ databases">
        <title>The Aristolochia fimbriata genome: insights into angiosperm evolution, floral development and chemical biosynthesis.</title>
        <authorList>
            <person name="Jiao Y."/>
        </authorList>
    </citation>
    <scope>NUCLEOTIDE SEQUENCE [LARGE SCALE GENOMIC DNA]</scope>
    <source>
        <strain evidence="7">IBCAS-2021</strain>
        <tissue evidence="7">Leaf</tissue>
    </source>
</reference>
<keyword evidence="2 4" id="KW-0328">Glycosyltransferase</keyword>
<evidence type="ECO:0000313" key="7">
    <source>
        <dbReference type="EMBL" id="KAG9440295.1"/>
    </source>
</evidence>
<name>A0AAV7DUJ6_ARIFI</name>
<dbReference type="EMBL" id="JAINDJ010000008">
    <property type="protein sequence ID" value="KAG9440295.1"/>
    <property type="molecule type" value="Genomic_DNA"/>
</dbReference>
<gene>
    <name evidence="7" type="ORF">H6P81_020460</name>
</gene>
<dbReference type="PROSITE" id="PS00375">
    <property type="entry name" value="UDPGT"/>
    <property type="match status" value="1"/>
</dbReference>
<dbReference type="SUPFAM" id="SSF53756">
    <property type="entry name" value="UDP-Glycosyltransferase/glycogen phosphorylase"/>
    <property type="match status" value="1"/>
</dbReference>
<proteinExistence type="inferred from homology"/>
<dbReference type="Gene3D" id="3.40.50.2000">
    <property type="entry name" value="Glycogen Phosphorylase B"/>
    <property type="match status" value="2"/>
</dbReference>
<evidence type="ECO:0000256" key="2">
    <source>
        <dbReference type="ARBA" id="ARBA00022676"/>
    </source>
</evidence>
<keyword evidence="3 4" id="KW-0808">Transferase</keyword>
<evidence type="ECO:0000313" key="8">
    <source>
        <dbReference type="Proteomes" id="UP000825729"/>
    </source>
</evidence>
<sequence>MDSELGRKKAGLVFLPVPGRGHLASTVEFAKIINKDNRFSITILNMSTKLPGRPPLPASTRESITSSGLDISFVDLPPVETPKETAVEAFISVFITRHAPLVKDFIIRLQSSSSSSVRVVGLVVDLFATTMAEVGDELGIPTYVYFTSGAALLSLMLYLPTLDKKIESEFEDLEGTVDVPGLGSVPPLVMPSPVMKKKSPAYWWFVEHGRRFRYMRGIIANTFRALEPAALQAIEEGRYLPSDSDGPTPPVFPVGPVLVFEEEDPSHPCLSWLNNQPPGSVVFLCFGSMGALPDAQVKEIATGLERSGHKFLWSIRSRRTPGFAPPVDANPEEVLPEGFVERTKERGLVWPSWAPQTAILSHEAIGGFVSHCGWNSSLESLWSGVPMLTWPIAAEQRLNGFELATEIGAAVEMEVNYKDPEAAVGAAEVERGVRSLMGETEAGKRARDRARQLRSASRAAVNPGGSSNEALTRLAAQFLSTL</sequence>
<dbReference type="PANTHER" id="PTHR48048:SF30">
    <property type="entry name" value="GLYCOSYLTRANSFERASE"/>
    <property type="match status" value="1"/>
</dbReference>
<keyword evidence="8" id="KW-1185">Reference proteome</keyword>
<accession>A0AAV7DUJ6</accession>
<dbReference type="InterPro" id="IPR050481">
    <property type="entry name" value="UDP-glycosyltransf_plant"/>
</dbReference>
<feature type="compositionally biased region" description="Basic and acidic residues" evidence="6">
    <location>
        <begin position="441"/>
        <end position="451"/>
    </location>
</feature>
<dbReference type="EC" id="2.4.1.-" evidence="5"/>
<organism evidence="7 8">
    <name type="scientific">Aristolochia fimbriata</name>
    <name type="common">White veined hardy Dutchman's pipe vine</name>
    <dbReference type="NCBI Taxonomy" id="158543"/>
    <lineage>
        <taxon>Eukaryota</taxon>
        <taxon>Viridiplantae</taxon>
        <taxon>Streptophyta</taxon>
        <taxon>Embryophyta</taxon>
        <taxon>Tracheophyta</taxon>
        <taxon>Spermatophyta</taxon>
        <taxon>Magnoliopsida</taxon>
        <taxon>Magnoliidae</taxon>
        <taxon>Piperales</taxon>
        <taxon>Aristolochiaceae</taxon>
        <taxon>Aristolochia</taxon>
    </lineage>
</organism>
<dbReference type="Proteomes" id="UP000825729">
    <property type="component" value="Unassembled WGS sequence"/>
</dbReference>
<comment type="similarity">
    <text evidence="1 4">Belongs to the UDP-glycosyltransferase family.</text>
</comment>
<evidence type="ECO:0000256" key="4">
    <source>
        <dbReference type="RuleBase" id="RU003718"/>
    </source>
</evidence>
<dbReference type="CDD" id="cd03784">
    <property type="entry name" value="GT1_Gtf-like"/>
    <property type="match status" value="1"/>
</dbReference>
<comment type="caution">
    <text evidence="7">The sequence shown here is derived from an EMBL/GenBank/DDBJ whole genome shotgun (WGS) entry which is preliminary data.</text>
</comment>
<protein>
    <recommendedName>
        <fullName evidence="5">Glycosyltransferase</fullName>
        <ecNumber evidence="5">2.4.1.-</ecNumber>
    </recommendedName>
</protein>
<dbReference type="Pfam" id="PF00201">
    <property type="entry name" value="UDPGT"/>
    <property type="match status" value="1"/>
</dbReference>
<dbReference type="InterPro" id="IPR002213">
    <property type="entry name" value="UDP_glucos_trans"/>
</dbReference>
<evidence type="ECO:0000256" key="3">
    <source>
        <dbReference type="ARBA" id="ARBA00022679"/>
    </source>
</evidence>
<evidence type="ECO:0000256" key="1">
    <source>
        <dbReference type="ARBA" id="ARBA00009995"/>
    </source>
</evidence>
<feature type="region of interest" description="Disordered" evidence="6">
    <location>
        <begin position="438"/>
        <end position="466"/>
    </location>
</feature>
<dbReference type="FunFam" id="3.40.50.2000:FF:000056">
    <property type="entry name" value="Glycosyltransferase"/>
    <property type="match status" value="1"/>
</dbReference>
<dbReference type="InterPro" id="IPR035595">
    <property type="entry name" value="UDP_glycos_trans_CS"/>
</dbReference>
<evidence type="ECO:0000256" key="6">
    <source>
        <dbReference type="SAM" id="MobiDB-lite"/>
    </source>
</evidence>
<dbReference type="GO" id="GO:0035251">
    <property type="term" value="F:UDP-glucosyltransferase activity"/>
    <property type="evidence" value="ECO:0007669"/>
    <property type="project" value="InterPro"/>
</dbReference>
<dbReference type="AlphaFoldDB" id="A0AAV7DUJ6"/>
<evidence type="ECO:0000256" key="5">
    <source>
        <dbReference type="RuleBase" id="RU362057"/>
    </source>
</evidence>
<dbReference type="PANTHER" id="PTHR48048">
    <property type="entry name" value="GLYCOSYLTRANSFERASE"/>
    <property type="match status" value="1"/>
</dbReference>